<proteinExistence type="evidence at transcript level"/>
<name>Q3V798_GRIFR</name>
<reference evidence="1" key="1">
    <citation type="journal article" date="2005" name="Biosci. Biotechnol. Biochem.">
        <title>Characterization, occurrence, and molecular cloning of a lectin from Grifola frondosa: jacalin-related lectin of fungal origin.</title>
        <authorList>
            <person name="Nagata Y."/>
            <person name="Yamashita M."/>
            <person name="Honda H."/>
            <person name="Akabane J."/>
            <person name="Uehara K."/>
            <person name="Saito A."/>
            <person name="Sumisa F."/>
            <person name="Nishibori K."/>
            <person name="Oodaira Y."/>
        </authorList>
    </citation>
    <scope>NUCLEOTIDE SEQUENCE</scope>
</reference>
<sequence>MLSVGTTTIQTSLIGGSTPGTAFNDAMAENWPAEMMIDLKHPIVEMRFRCGWIIDGFSVTYRLTNGQTRVKVHGSAPTGSTDTTGMNVLLNDYENVVAVFGRAGRQSYYNRNMINSMGLVIFDSAKASMRIVGPFGNGNSSNNGEPFYVTDPIAFAGYSTDGPDNLGLCGISFIKNDSVSQ</sequence>
<gene>
    <name evidence="1" type="primary">gfl-F</name>
</gene>
<dbReference type="AlphaFoldDB" id="Q3V798"/>
<dbReference type="EMBL" id="AB188240">
    <property type="protein sequence ID" value="BAE43874.1"/>
    <property type="molecule type" value="mRNA"/>
</dbReference>
<organism evidence="1">
    <name type="scientific">Grifola frondosa</name>
    <name type="common">Maitake</name>
    <name type="synonym">Polyporus frondosus</name>
    <dbReference type="NCBI Taxonomy" id="5627"/>
    <lineage>
        <taxon>Eukaryota</taxon>
        <taxon>Fungi</taxon>
        <taxon>Dikarya</taxon>
        <taxon>Basidiomycota</taxon>
        <taxon>Agaricomycotina</taxon>
        <taxon>Agaricomycetes</taxon>
        <taxon>Polyporales</taxon>
        <taxon>Grifolaceae</taxon>
        <taxon>Grifola</taxon>
    </lineage>
</organism>
<dbReference type="SUPFAM" id="SSF51101">
    <property type="entry name" value="Mannose-binding lectins"/>
    <property type="match status" value="1"/>
</dbReference>
<dbReference type="Gene3D" id="2.100.10.30">
    <property type="entry name" value="Jacalin-like lectin domain"/>
    <property type="match status" value="1"/>
</dbReference>
<accession>Q3V798</accession>
<evidence type="ECO:0000313" key="1">
    <source>
        <dbReference type="EMBL" id="BAE43874.1"/>
    </source>
</evidence>
<protein>
    <submittedName>
        <fullName evidence="1">Lectin</fullName>
    </submittedName>
</protein>
<dbReference type="InterPro" id="IPR036404">
    <property type="entry name" value="Jacalin-like_lectin_dom_sf"/>
</dbReference>